<keyword evidence="1" id="KW-0812">Transmembrane</keyword>
<evidence type="ECO:0000256" key="1">
    <source>
        <dbReference type="SAM" id="Phobius"/>
    </source>
</evidence>
<accession>A0A9Q6Z5C4</accession>
<organism evidence="2 3">
    <name type="scientific">Myroides odoratus</name>
    <name type="common">Flavobacterium odoratum</name>
    <dbReference type="NCBI Taxonomy" id="256"/>
    <lineage>
        <taxon>Bacteria</taxon>
        <taxon>Pseudomonadati</taxon>
        <taxon>Bacteroidota</taxon>
        <taxon>Flavobacteriia</taxon>
        <taxon>Flavobacteriales</taxon>
        <taxon>Flavobacteriaceae</taxon>
        <taxon>Myroides</taxon>
    </lineage>
</organism>
<dbReference type="AlphaFoldDB" id="A0A9Q6Z5C4"/>
<dbReference type="GeneID" id="93527149"/>
<proteinExistence type="predicted"/>
<dbReference type="EMBL" id="CP068108">
    <property type="protein sequence ID" value="QQU01256.1"/>
    <property type="molecule type" value="Genomic_DNA"/>
</dbReference>
<sequence>MKVRIGSIILGLSILALVILGVKSMKREVAKAVFFVGKYSGVVLFENEDAVIQCHKGFIRVVKIGNKASFFFAHNIPTLADIPLTQVDGAAMMTIDAEETNYIRLDRHKLEILFSVETKNYTVYAMRE</sequence>
<name>A0A9Q6Z5C4_MYROD</name>
<evidence type="ECO:0000313" key="3">
    <source>
        <dbReference type="Proteomes" id="UP000596202"/>
    </source>
</evidence>
<reference evidence="2 3" key="1">
    <citation type="submission" date="2021-01" db="EMBL/GenBank/DDBJ databases">
        <title>FDA dAtabase for Regulatory Grade micrObial Sequences (FDA-ARGOS): Supporting development and validation of Infectious Disease Dx tests.</title>
        <authorList>
            <person name="Sproer C."/>
            <person name="Gronow S."/>
            <person name="Severitt S."/>
            <person name="Schroder I."/>
            <person name="Tallon L."/>
            <person name="Sadzewicz L."/>
            <person name="Zhao X."/>
            <person name="Boylan J."/>
            <person name="Ott S."/>
            <person name="Bowen H."/>
            <person name="Vavikolanu K."/>
            <person name="Mehta A."/>
            <person name="Aluvathingal J."/>
            <person name="Nadendla S."/>
            <person name="Lowell S."/>
            <person name="Myers T."/>
            <person name="Yan Y."/>
            <person name="Sichtig H."/>
        </authorList>
    </citation>
    <scope>NUCLEOTIDE SEQUENCE [LARGE SCALE GENOMIC DNA]</scope>
    <source>
        <strain evidence="2 3">FDAARGOS_1131</strain>
    </source>
</reference>
<protein>
    <submittedName>
        <fullName evidence="2">Uncharacterized protein</fullName>
    </submittedName>
</protein>
<dbReference type="RefSeq" id="WP_002991685.1">
    <property type="nucleotide sequence ID" value="NZ_CP068108.1"/>
</dbReference>
<gene>
    <name evidence="2" type="ORF">I6I88_05755</name>
</gene>
<evidence type="ECO:0000313" key="2">
    <source>
        <dbReference type="EMBL" id="QQU01256.1"/>
    </source>
</evidence>
<keyword evidence="1" id="KW-1133">Transmembrane helix</keyword>
<dbReference type="OrthoDB" id="1453433at2"/>
<feature type="transmembrane region" description="Helical" evidence="1">
    <location>
        <begin position="6"/>
        <end position="22"/>
    </location>
</feature>
<dbReference type="Proteomes" id="UP000596202">
    <property type="component" value="Chromosome"/>
</dbReference>
<keyword evidence="1" id="KW-0472">Membrane</keyword>